<dbReference type="Proteomes" id="UP000298616">
    <property type="component" value="Chromosome"/>
</dbReference>
<reference evidence="2 3" key="1">
    <citation type="submission" date="2018-04" db="EMBL/GenBank/DDBJ databases">
        <title>Complete genome uncultured novel isolate.</title>
        <authorList>
            <person name="Merlino G."/>
        </authorList>
    </citation>
    <scope>NUCLEOTIDE SEQUENCE [LARGE SCALE GENOMIC DNA]</scope>
    <source>
        <strain evidence="3">R1DC9</strain>
    </source>
</reference>
<evidence type="ECO:0000256" key="1">
    <source>
        <dbReference type="SAM" id="SignalP"/>
    </source>
</evidence>
<dbReference type="AlphaFoldDB" id="A0A4D7JWM0"/>
<evidence type="ECO:0000313" key="2">
    <source>
        <dbReference type="EMBL" id="QCK16862.1"/>
    </source>
</evidence>
<evidence type="ECO:0008006" key="4">
    <source>
        <dbReference type="Google" id="ProtNLM"/>
    </source>
</evidence>
<organism evidence="2 3">
    <name type="scientific">Mangrovivirga cuniculi</name>
    <dbReference type="NCBI Taxonomy" id="2715131"/>
    <lineage>
        <taxon>Bacteria</taxon>
        <taxon>Pseudomonadati</taxon>
        <taxon>Bacteroidota</taxon>
        <taxon>Cytophagia</taxon>
        <taxon>Cytophagales</taxon>
        <taxon>Mangrovivirgaceae</taxon>
        <taxon>Mangrovivirga</taxon>
    </lineage>
</organism>
<dbReference type="EMBL" id="CP028923">
    <property type="protein sequence ID" value="QCK16862.1"/>
    <property type="molecule type" value="Genomic_DNA"/>
</dbReference>
<keyword evidence="3" id="KW-1185">Reference proteome</keyword>
<dbReference type="RefSeq" id="WP_137092455.1">
    <property type="nucleotide sequence ID" value="NZ_CP028923.1"/>
</dbReference>
<feature type="chain" id="PRO_5020459553" description="Lipocalin-like domain-containing protein" evidence="1">
    <location>
        <begin position="24"/>
        <end position="177"/>
    </location>
</feature>
<evidence type="ECO:0000313" key="3">
    <source>
        <dbReference type="Proteomes" id="UP000298616"/>
    </source>
</evidence>
<dbReference type="KEGG" id="fpf:DCC35_20055"/>
<proteinExistence type="predicted"/>
<gene>
    <name evidence="2" type="ORF">DCC35_20055</name>
</gene>
<name>A0A4D7JWM0_9BACT</name>
<protein>
    <recommendedName>
        <fullName evidence="4">Lipocalin-like domain-containing protein</fullName>
    </recommendedName>
</protein>
<accession>A0A4D7JWM0</accession>
<keyword evidence="1" id="KW-0732">Signal</keyword>
<sequence length="177" mass="18584">MKKNRILLALPLLFLALFINVSCDDDDDPQDPLVGLYILSDATTNQAIVDSQDNVIAPAGADITAQIAGALLSDVSCTDAANVRVQLTSGGIVNYLCKGEGGDPSQQGTWSVNDSRSQLLLTLNIGGTNVPVTLNNLDETGGNINGDVALQLPGSLFGVDDPFVSIDMNITFTEDTM</sequence>
<feature type="signal peptide" evidence="1">
    <location>
        <begin position="1"/>
        <end position="23"/>
    </location>
</feature>